<dbReference type="Gene3D" id="3.40.50.1980">
    <property type="entry name" value="Nitrogenase molybdenum iron protein domain"/>
    <property type="match status" value="2"/>
</dbReference>
<dbReference type="InterPro" id="IPR050492">
    <property type="entry name" value="Bact_metal-bind_prot9"/>
</dbReference>
<comment type="caution">
    <text evidence="14">The sequence shown here is derived from an EMBL/GenBank/DDBJ whole genome shotgun (WGS) entry which is preliminary data.</text>
</comment>
<keyword evidence="4" id="KW-0813">Transport</keyword>
<organism evidence="14 15">
    <name type="scientific">Sedimentimonas flavescens</name>
    <dbReference type="NCBI Taxonomy" id="2851012"/>
    <lineage>
        <taxon>Bacteria</taxon>
        <taxon>Pseudomonadati</taxon>
        <taxon>Pseudomonadota</taxon>
        <taxon>Alphaproteobacteria</taxon>
        <taxon>Rhodobacterales</taxon>
        <taxon>Rhodobacter group</taxon>
        <taxon>Sedimentimonas</taxon>
    </lineage>
</organism>
<keyword evidence="7" id="KW-0574">Periplasm</keyword>
<gene>
    <name evidence="14" type="ORF">OE699_02730</name>
</gene>
<evidence type="ECO:0000256" key="2">
    <source>
        <dbReference type="ARBA" id="ARBA00011028"/>
    </source>
</evidence>
<keyword evidence="5" id="KW-0479">Metal-binding</keyword>
<evidence type="ECO:0000256" key="13">
    <source>
        <dbReference type="SAM" id="SignalP"/>
    </source>
</evidence>
<feature type="chain" id="PRO_5047294004" description="High-affinity zinc uptake system protein ZnuA" evidence="13">
    <location>
        <begin position="20"/>
        <end position="306"/>
    </location>
</feature>
<keyword evidence="6 13" id="KW-0732">Signal</keyword>
<evidence type="ECO:0000256" key="3">
    <source>
        <dbReference type="ARBA" id="ARBA00015915"/>
    </source>
</evidence>
<sequence length="306" mass="32539">MRAFILGLSLTALPGLALAEAPRVVTDIPAVHSLVSQIMGEIAAPEVLLDRGADAHNYQLRPSQARALQEADLVVWIGPEMTPWLARAIEGMASGAELELLDAPQTFRREFEETGHDHDHPAPEADAEDHDHDGIDPHAWLDPSNARAWLDLIAGRLGELDPENAATYTANALAAQARIDRMEADISAQLQDVAARPFVAAHDAYGYFSGHFGLNNAGSVAMGDAAEPGAAHLAELRAHIAEDGILCVFPEAQHDPRLIERLIEGTPARLGAALDPSGSSLGYGPDLYDALMRGLAENIAGCLGAQ</sequence>
<protein>
    <recommendedName>
        <fullName evidence="3">High-affinity zinc uptake system protein ZnuA</fullName>
    </recommendedName>
</protein>
<dbReference type="PANTHER" id="PTHR42953:SF3">
    <property type="entry name" value="HIGH-AFFINITY ZINC UPTAKE SYSTEM PROTEIN ZNUA"/>
    <property type="match status" value="1"/>
</dbReference>
<evidence type="ECO:0000256" key="7">
    <source>
        <dbReference type="ARBA" id="ARBA00022764"/>
    </source>
</evidence>
<keyword evidence="8" id="KW-0862">Zinc</keyword>
<evidence type="ECO:0000313" key="15">
    <source>
        <dbReference type="Proteomes" id="UP001526166"/>
    </source>
</evidence>
<evidence type="ECO:0000256" key="12">
    <source>
        <dbReference type="SAM" id="MobiDB-lite"/>
    </source>
</evidence>
<proteinExistence type="inferred from homology"/>
<dbReference type="EMBL" id="JAOWKW010000002">
    <property type="protein sequence ID" value="MCV2877755.1"/>
    <property type="molecule type" value="Genomic_DNA"/>
</dbReference>
<dbReference type="InterPro" id="IPR035520">
    <property type="entry name" value="ZnuA"/>
</dbReference>
<evidence type="ECO:0000256" key="9">
    <source>
        <dbReference type="ARBA" id="ARBA00022906"/>
    </source>
</evidence>
<dbReference type="RefSeq" id="WP_263847034.1">
    <property type="nucleotide sequence ID" value="NZ_JAOWKW010000002.1"/>
</dbReference>
<reference evidence="14 15" key="1">
    <citation type="submission" date="2022-10" db="EMBL/GenBank/DDBJ databases">
        <title>Sinirhodobacter sp. nov., isolated from ocean surface sediments.</title>
        <authorList>
            <person name="He W."/>
            <person name="Wang L."/>
            <person name="Zhang D.-F."/>
        </authorList>
    </citation>
    <scope>NUCLEOTIDE SEQUENCE [LARGE SCALE GENOMIC DNA]</scope>
    <source>
        <strain evidence="14 15">WL0115</strain>
    </source>
</reference>
<dbReference type="Pfam" id="PF01297">
    <property type="entry name" value="ZnuA"/>
    <property type="match status" value="1"/>
</dbReference>
<accession>A0ABT2ZWR8</accession>
<comment type="subcellular location">
    <subcellularLocation>
        <location evidence="1">Periplasm</location>
    </subcellularLocation>
</comment>
<evidence type="ECO:0000256" key="5">
    <source>
        <dbReference type="ARBA" id="ARBA00022723"/>
    </source>
</evidence>
<evidence type="ECO:0000256" key="11">
    <source>
        <dbReference type="ARBA" id="ARBA00023157"/>
    </source>
</evidence>
<keyword evidence="10" id="KW-0406">Ion transport</keyword>
<feature type="signal peptide" evidence="13">
    <location>
        <begin position="1"/>
        <end position="19"/>
    </location>
</feature>
<keyword evidence="11" id="KW-1015">Disulfide bond</keyword>
<evidence type="ECO:0000256" key="8">
    <source>
        <dbReference type="ARBA" id="ARBA00022833"/>
    </source>
</evidence>
<keyword evidence="15" id="KW-1185">Reference proteome</keyword>
<evidence type="ECO:0000256" key="4">
    <source>
        <dbReference type="ARBA" id="ARBA00022448"/>
    </source>
</evidence>
<dbReference type="PANTHER" id="PTHR42953">
    <property type="entry name" value="HIGH-AFFINITY ZINC UPTAKE SYSTEM PROTEIN ZNUA-RELATED"/>
    <property type="match status" value="1"/>
</dbReference>
<evidence type="ECO:0000313" key="14">
    <source>
        <dbReference type="EMBL" id="MCV2877755.1"/>
    </source>
</evidence>
<name>A0ABT2ZWR8_9RHOB</name>
<evidence type="ECO:0000256" key="6">
    <source>
        <dbReference type="ARBA" id="ARBA00022729"/>
    </source>
</evidence>
<dbReference type="CDD" id="cd01019">
    <property type="entry name" value="ZnuA"/>
    <property type="match status" value="1"/>
</dbReference>
<keyword evidence="9" id="KW-0864">Zinc transport</keyword>
<dbReference type="SUPFAM" id="SSF53807">
    <property type="entry name" value="Helical backbone' metal receptor"/>
    <property type="match status" value="1"/>
</dbReference>
<feature type="region of interest" description="Disordered" evidence="12">
    <location>
        <begin position="112"/>
        <end position="132"/>
    </location>
</feature>
<dbReference type="InterPro" id="IPR006127">
    <property type="entry name" value="ZnuA-like"/>
</dbReference>
<dbReference type="Proteomes" id="UP001526166">
    <property type="component" value="Unassembled WGS sequence"/>
</dbReference>
<evidence type="ECO:0000256" key="10">
    <source>
        <dbReference type="ARBA" id="ARBA00023065"/>
    </source>
</evidence>
<evidence type="ECO:0000256" key="1">
    <source>
        <dbReference type="ARBA" id="ARBA00004418"/>
    </source>
</evidence>
<comment type="similarity">
    <text evidence="2">Belongs to the bacterial solute-binding protein 9 family.</text>
</comment>